<dbReference type="Proteomes" id="UP001634394">
    <property type="component" value="Unassembled WGS sequence"/>
</dbReference>
<gene>
    <name evidence="9" type="ORF">ACJMK2_023970</name>
</gene>
<accession>A0ABD3T6Q1</accession>
<keyword evidence="4" id="KW-0813">Transport</keyword>
<organism evidence="9 10">
    <name type="scientific">Sinanodonta woodiana</name>
    <name type="common">Chinese pond mussel</name>
    <name type="synonym">Anodonta woodiana</name>
    <dbReference type="NCBI Taxonomy" id="1069815"/>
    <lineage>
        <taxon>Eukaryota</taxon>
        <taxon>Metazoa</taxon>
        <taxon>Spiralia</taxon>
        <taxon>Lophotrochozoa</taxon>
        <taxon>Mollusca</taxon>
        <taxon>Bivalvia</taxon>
        <taxon>Autobranchia</taxon>
        <taxon>Heteroconchia</taxon>
        <taxon>Palaeoheterodonta</taxon>
        <taxon>Unionida</taxon>
        <taxon>Unionoidea</taxon>
        <taxon>Unionidae</taxon>
        <taxon>Unioninae</taxon>
        <taxon>Sinanodonta</taxon>
    </lineage>
</organism>
<proteinExistence type="predicted"/>
<dbReference type="GO" id="GO:0015031">
    <property type="term" value="P:protein transport"/>
    <property type="evidence" value="ECO:0007669"/>
    <property type="project" value="UniProtKB-KW"/>
</dbReference>
<evidence type="ECO:0000256" key="2">
    <source>
        <dbReference type="ARBA" id="ARBA00022692"/>
    </source>
</evidence>
<evidence type="ECO:0000256" key="6">
    <source>
        <dbReference type="ARBA" id="ARBA00023136"/>
    </source>
</evidence>
<evidence type="ECO:0000256" key="4">
    <source>
        <dbReference type="ARBA" id="ARBA00022927"/>
    </source>
</evidence>
<dbReference type="InterPro" id="IPR018939">
    <property type="entry name" value="Autophagy-rel_prot_27"/>
</dbReference>
<dbReference type="GO" id="GO:0000139">
    <property type="term" value="C:Golgi membrane"/>
    <property type="evidence" value="ECO:0007669"/>
    <property type="project" value="UniProtKB-SubCell"/>
</dbReference>
<evidence type="ECO:0000256" key="5">
    <source>
        <dbReference type="ARBA" id="ARBA00022989"/>
    </source>
</evidence>
<keyword evidence="4" id="KW-0653">Protein transport</keyword>
<dbReference type="InterPro" id="IPR009011">
    <property type="entry name" value="Man6P_isomerase_rcpt-bd_dom_sf"/>
</dbReference>
<feature type="chain" id="PRO_5044805624" description="Autophagy-related protein 27" evidence="8">
    <location>
        <begin position="25"/>
        <end position="250"/>
    </location>
</feature>
<dbReference type="GO" id="GO:0034045">
    <property type="term" value="C:phagophore assembly site membrane"/>
    <property type="evidence" value="ECO:0007669"/>
    <property type="project" value="UniProtKB-SubCell"/>
</dbReference>
<evidence type="ECO:0000256" key="3">
    <source>
        <dbReference type="ARBA" id="ARBA00022729"/>
    </source>
</evidence>
<dbReference type="PANTHER" id="PTHR15071:SF0">
    <property type="entry name" value="MANNOSE 6-PHOSPHATE RECEPTOR-LIKE PROTEIN 1"/>
    <property type="match status" value="1"/>
</dbReference>
<evidence type="ECO:0000256" key="1">
    <source>
        <dbReference type="ARBA" id="ARBA00004472"/>
    </source>
</evidence>
<keyword evidence="10" id="KW-1185">Reference proteome</keyword>
<evidence type="ECO:0008006" key="11">
    <source>
        <dbReference type="Google" id="ProtNLM"/>
    </source>
</evidence>
<keyword evidence="3 8" id="KW-0732">Signal</keyword>
<dbReference type="SUPFAM" id="SSF50911">
    <property type="entry name" value="Mannose 6-phosphate receptor domain"/>
    <property type="match status" value="1"/>
</dbReference>
<keyword evidence="5 7" id="KW-1133">Transmembrane helix</keyword>
<evidence type="ECO:0000256" key="7">
    <source>
        <dbReference type="SAM" id="Phobius"/>
    </source>
</evidence>
<feature type="transmembrane region" description="Helical" evidence="7">
    <location>
        <begin position="180"/>
        <end position="205"/>
    </location>
</feature>
<keyword evidence="2 7" id="KW-0812">Transmembrane</keyword>
<evidence type="ECO:0000256" key="8">
    <source>
        <dbReference type="SAM" id="SignalP"/>
    </source>
</evidence>
<evidence type="ECO:0000313" key="9">
    <source>
        <dbReference type="EMBL" id="KAL3832316.1"/>
    </source>
</evidence>
<dbReference type="EMBL" id="JBJQND010000019">
    <property type="protein sequence ID" value="KAL3832316.1"/>
    <property type="molecule type" value="Genomic_DNA"/>
</dbReference>
<dbReference type="PANTHER" id="PTHR15071">
    <property type="entry name" value="MANNOSE-6-PHOSPHATE RECEPTOR FAMILY MEMBER"/>
    <property type="match status" value="1"/>
</dbReference>
<keyword evidence="6 7" id="KW-0472">Membrane</keyword>
<reference evidence="9 10" key="1">
    <citation type="submission" date="2024-11" db="EMBL/GenBank/DDBJ databases">
        <title>Chromosome-level genome assembly of the freshwater bivalve Anodonta woodiana.</title>
        <authorList>
            <person name="Chen X."/>
        </authorList>
    </citation>
    <scope>NUCLEOTIDE SEQUENCE [LARGE SCALE GENOMIC DNA]</scope>
    <source>
        <strain evidence="9">MN2024</strain>
        <tissue evidence="9">Gills</tissue>
    </source>
</reference>
<comment type="caution">
    <text evidence="9">The sequence shown here is derived from an EMBL/GenBank/DDBJ whole genome shotgun (WGS) entry which is preliminary data.</text>
</comment>
<dbReference type="Pfam" id="PF09451">
    <property type="entry name" value="ATG27"/>
    <property type="match status" value="1"/>
</dbReference>
<protein>
    <recommendedName>
        <fullName evidence="11">Autophagy-related protein 27</fullName>
    </recommendedName>
</protein>
<evidence type="ECO:0000313" key="10">
    <source>
        <dbReference type="Proteomes" id="UP001634394"/>
    </source>
</evidence>
<dbReference type="Gene3D" id="2.70.130.10">
    <property type="entry name" value="Mannose-6-phosphate receptor binding domain"/>
    <property type="match status" value="1"/>
</dbReference>
<name>A0ABD3T6Q1_SINWO</name>
<feature type="signal peptide" evidence="8">
    <location>
        <begin position="1"/>
        <end position="24"/>
    </location>
</feature>
<comment type="subcellular location">
    <subcellularLocation>
        <location evidence="1">Preautophagosomal structure membrane</location>
        <topology evidence="1">Single-pass type I membrane protein</topology>
    </subcellularLocation>
</comment>
<sequence length="250" mass="27532">MEISFVICALFIQCVLMFVNLSLSDPCVQIQGSTCACNSSLGTIDLSPLSQPPKGERSRFKTELTANAVYLYNPCIPIKGTCDEDGKCAVCQQVIGDRDYSAGTQTSASMTGDPDKDTLMIKYQYGVRYSTVKIICDQSQEGVFKPDPGEGPMNHYTFELRTKYGCYSYPPPPSPGHSGISIGSILVIIFFVLLLIYIVAGILFLHYVRGAQGIEMCPNLSFWKDLPFLVKDGVVFVFRGCKSDVTYTKI</sequence>
<dbReference type="AlphaFoldDB" id="A0ABD3T6Q1"/>